<feature type="transmembrane region" description="Helical" evidence="2">
    <location>
        <begin position="288"/>
        <end position="310"/>
    </location>
</feature>
<dbReference type="CDD" id="cd12087">
    <property type="entry name" value="TM_EGFR-like"/>
    <property type="match status" value="1"/>
</dbReference>
<evidence type="ECO:0000256" key="1">
    <source>
        <dbReference type="SAM" id="MobiDB-lite"/>
    </source>
</evidence>
<dbReference type="InParanoid" id="A0A1Y2DLV6"/>
<feature type="region of interest" description="Disordered" evidence="1">
    <location>
        <begin position="246"/>
        <end position="280"/>
    </location>
</feature>
<feature type="region of interest" description="Disordered" evidence="1">
    <location>
        <begin position="344"/>
        <end position="368"/>
    </location>
</feature>
<evidence type="ECO:0000313" key="3">
    <source>
        <dbReference type="EMBL" id="ORY60288.1"/>
    </source>
</evidence>
<feature type="region of interest" description="Disordered" evidence="1">
    <location>
        <begin position="559"/>
        <end position="587"/>
    </location>
</feature>
<feature type="compositionally biased region" description="Low complexity" evidence="1">
    <location>
        <begin position="173"/>
        <end position="187"/>
    </location>
</feature>
<gene>
    <name evidence="3" type="ORF">BCR38DRAFT_477100</name>
</gene>
<dbReference type="GeneID" id="63779275"/>
<proteinExistence type="predicted"/>
<dbReference type="AlphaFoldDB" id="A0A1Y2DLV6"/>
<comment type="caution">
    <text evidence="3">The sequence shown here is derived from an EMBL/GenBank/DDBJ whole genome shotgun (WGS) entry which is preliminary data.</text>
</comment>
<dbReference type="Proteomes" id="UP000193689">
    <property type="component" value="Unassembled WGS sequence"/>
</dbReference>
<evidence type="ECO:0000313" key="4">
    <source>
        <dbReference type="Proteomes" id="UP000193689"/>
    </source>
</evidence>
<feature type="region of interest" description="Disordered" evidence="1">
    <location>
        <begin position="150"/>
        <end position="188"/>
    </location>
</feature>
<evidence type="ECO:0000256" key="2">
    <source>
        <dbReference type="SAM" id="Phobius"/>
    </source>
</evidence>
<keyword evidence="2" id="KW-0812">Transmembrane</keyword>
<reference evidence="3 4" key="1">
    <citation type="submission" date="2016-07" db="EMBL/GenBank/DDBJ databases">
        <title>Pervasive Adenine N6-methylation of Active Genes in Fungi.</title>
        <authorList>
            <consortium name="DOE Joint Genome Institute"/>
            <person name="Mondo S.J."/>
            <person name="Dannebaum R.O."/>
            <person name="Kuo R.C."/>
            <person name="Labutti K."/>
            <person name="Haridas S."/>
            <person name="Kuo A."/>
            <person name="Salamov A."/>
            <person name="Ahrendt S.R."/>
            <person name="Lipzen A."/>
            <person name="Sullivan W."/>
            <person name="Andreopoulos W.B."/>
            <person name="Clum A."/>
            <person name="Lindquist E."/>
            <person name="Daum C."/>
            <person name="Ramamoorthy G.K."/>
            <person name="Gryganskyi A."/>
            <person name="Culley D."/>
            <person name="Magnuson J.K."/>
            <person name="James T.Y."/>
            <person name="O'Malley M.A."/>
            <person name="Stajich J.E."/>
            <person name="Spatafora J.W."/>
            <person name="Visel A."/>
            <person name="Grigoriev I.V."/>
        </authorList>
    </citation>
    <scope>NUCLEOTIDE SEQUENCE [LARGE SCALE GENOMIC DNA]</scope>
    <source>
        <strain evidence="3 4">CBS 129021</strain>
    </source>
</reference>
<protein>
    <submittedName>
        <fullName evidence="3">Uncharacterized protein</fullName>
    </submittedName>
</protein>
<dbReference type="OrthoDB" id="4770059at2759"/>
<dbReference type="RefSeq" id="XP_040712722.1">
    <property type="nucleotide sequence ID" value="XM_040863063.1"/>
</dbReference>
<keyword evidence="2" id="KW-1133">Transmembrane helix</keyword>
<dbReference type="STRING" id="1141098.A0A1Y2DLV6"/>
<keyword evidence="2" id="KW-0472">Membrane</keyword>
<sequence>MTASFASPLAALTTVFTPPCATSWLLTTTKAPSQYPPFPTTGPSSCDPPFWAENLSAEGFHYYSPAICPSGFVVGPGCEITKTRTAEGFPAVEDGETAVYCVPSGQSCTTDTTDFRGGVWGAVTNDGVFTVGPALQIRFREEDLTSLETHPLTPGLSLADETSAPVAMSTPGTTEVESNTSSTTTDEPASTTFLVGGFTTIPKATSVVSVSVITTVSSVVVNTERTSVGTDIIATVRTVDTTLVSTRSDVDTQSTSSSSSPSSTTALHGLGSPQASGNKKDNVNTTSLAAIVPSGTLIAVVAGILAFLFARRYRRKRNNDYASTLRTSRLSAVGVGVWIRRSRKSTTEKGLPSTTKDLESQKHHQKQPKVIDRELITTHPETSELSAAHKPLGTRENPAELEATEAAVRLSRSFSWMSRVSRMLSKAAGAQGSMTLSTTRASSLTSASRWTRQSEMSMQTGLGSGSGSGDWEAFVRERWPGGLTVPAGTYEMPGSVVGEEDKGEEGGERRVRGVMGSSSRNSHGGGGGVVNGIRDLNRAKSGKRLDVDKELPRLSKFSRLSDGTFGGVLATSPRSPRSPRRPEEYDS</sequence>
<feature type="compositionally biased region" description="Low complexity" evidence="1">
    <location>
        <begin position="246"/>
        <end position="265"/>
    </location>
</feature>
<name>A0A1Y2DLV6_9PEZI</name>
<dbReference type="EMBL" id="MCFJ01000012">
    <property type="protein sequence ID" value="ORY60288.1"/>
    <property type="molecule type" value="Genomic_DNA"/>
</dbReference>
<keyword evidence="4" id="KW-1185">Reference proteome</keyword>
<feature type="compositionally biased region" description="Low complexity" evidence="1">
    <location>
        <begin position="513"/>
        <end position="522"/>
    </location>
</feature>
<feature type="region of interest" description="Disordered" evidence="1">
    <location>
        <begin position="485"/>
        <end position="535"/>
    </location>
</feature>
<accession>A0A1Y2DLV6</accession>
<organism evidence="3 4">
    <name type="scientific">Pseudomassariella vexata</name>
    <dbReference type="NCBI Taxonomy" id="1141098"/>
    <lineage>
        <taxon>Eukaryota</taxon>
        <taxon>Fungi</taxon>
        <taxon>Dikarya</taxon>
        <taxon>Ascomycota</taxon>
        <taxon>Pezizomycotina</taxon>
        <taxon>Sordariomycetes</taxon>
        <taxon>Xylariomycetidae</taxon>
        <taxon>Amphisphaeriales</taxon>
        <taxon>Pseudomassariaceae</taxon>
        <taxon>Pseudomassariella</taxon>
    </lineage>
</organism>